<dbReference type="Gene3D" id="3.30.420.10">
    <property type="entry name" value="Ribonuclease H-like superfamily/Ribonuclease H"/>
    <property type="match status" value="2"/>
</dbReference>
<organism evidence="2 3">
    <name type="scientific">Stegodyphus mimosarum</name>
    <name type="common">African social velvet spider</name>
    <dbReference type="NCBI Taxonomy" id="407821"/>
    <lineage>
        <taxon>Eukaryota</taxon>
        <taxon>Metazoa</taxon>
        <taxon>Ecdysozoa</taxon>
        <taxon>Arthropoda</taxon>
        <taxon>Chelicerata</taxon>
        <taxon>Arachnida</taxon>
        <taxon>Araneae</taxon>
        <taxon>Araneomorphae</taxon>
        <taxon>Entelegynae</taxon>
        <taxon>Eresoidea</taxon>
        <taxon>Eresidae</taxon>
        <taxon>Stegodyphus</taxon>
    </lineage>
</organism>
<dbReference type="GO" id="GO:0042575">
    <property type="term" value="C:DNA polymerase complex"/>
    <property type="evidence" value="ECO:0007669"/>
    <property type="project" value="UniProtKB-ARBA"/>
</dbReference>
<dbReference type="InterPro" id="IPR036397">
    <property type="entry name" value="RNaseH_sf"/>
</dbReference>
<feature type="domain" description="Tc1-like transposase DDE" evidence="1">
    <location>
        <begin position="10"/>
        <end position="100"/>
    </location>
</feature>
<sequence>MECRTARQWGIMVWGAIAYDSRSSLVRIQGTMTAQRYLDNVLRPVAIPYFQGLPNAICQQDNAQPHSAPICQRTLQGIQMLPWPLYSPDLSPIEHVWDVIGCCLQTLPLPHSEDELCRVKHPFEWNDEAEKAFTSAKMTIAEATFLRHAVPGPALKLGIDAYDVMACSSLMELNNSVWELIGFLNPKFVKTAIQSCLQCEHSKIHAHSKSPLGTFFLPDARFAYIGIDFIGPLPLSENNNYCMTIIDRFTRRPEAIAIIDISAQSTRKVNFDKSQLEMAQTLGISISEMVTLVRYIRAVIVSIYEKVEEG</sequence>
<evidence type="ECO:0000313" key="3">
    <source>
        <dbReference type="Proteomes" id="UP000054359"/>
    </source>
</evidence>
<feature type="non-terminal residue" evidence="2">
    <location>
        <position position="310"/>
    </location>
</feature>
<dbReference type="Pfam" id="PF13358">
    <property type="entry name" value="DDE_3"/>
    <property type="match status" value="1"/>
</dbReference>
<dbReference type="OrthoDB" id="6434907at2759"/>
<gene>
    <name evidence="2" type="ORF">X975_01591</name>
</gene>
<dbReference type="Proteomes" id="UP000054359">
    <property type="component" value="Unassembled WGS sequence"/>
</dbReference>
<dbReference type="GO" id="GO:0003676">
    <property type="term" value="F:nucleic acid binding"/>
    <property type="evidence" value="ECO:0007669"/>
    <property type="project" value="InterPro"/>
</dbReference>
<proteinExistence type="predicted"/>
<dbReference type="AlphaFoldDB" id="A0A087TTS5"/>
<reference evidence="2 3" key="1">
    <citation type="submission" date="2013-11" db="EMBL/GenBank/DDBJ databases">
        <title>Genome sequencing of Stegodyphus mimosarum.</title>
        <authorList>
            <person name="Bechsgaard J."/>
        </authorList>
    </citation>
    <scope>NUCLEOTIDE SEQUENCE [LARGE SCALE GENOMIC DNA]</scope>
</reference>
<dbReference type="InterPro" id="IPR012337">
    <property type="entry name" value="RNaseH-like_sf"/>
</dbReference>
<dbReference type="InterPro" id="IPR043502">
    <property type="entry name" value="DNA/RNA_pol_sf"/>
</dbReference>
<name>A0A087TTS5_STEMI</name>
<accession>A0A087TTS5</accession>
<dbReference type="SUPFAM" id="SSF56672">
    <property type="entry name" value="DNA/RNA polymerases"/>
    <property type="match status" value="1"/>
</dbReference>
<dbReference type="EMBL" id="KK116698">
    <property type="protein sequence ID" value="KFM68514.1"/>
    <property type="molecule type" value="Genomic_DNA"/>
</dbReference>
<evidence type="ECO:0000313" key="2">
    <source>
        <dbReference type="EMBL" id="KFM68514.1"/>
    </source>
</evidence>
<evidence type="ECO:0000259" key="1">
    <source>
        <dbReference type="Pfam" id="PF13358"/>
    </source>
</evidence>
<dbReference type="InterPro" id="IPR038717">
    <property type="entry name" value="Tc1-like_DDE_dom"/>
</dbReference>
<protein>
    <submittedName>
        <fullName evidence="2">Transposable element Tcb1 transposase</fullName>
    </submittedName>
</protein>
<dbReference type="GO" id="GO:0071897">
    <property type="term" value="P:DNA biosynthetic process"/>
    <property type="evidence" value="ECO:0007669"/>
    <property type="project" value="UniProtKB-ARBA"/>
</dbReference>
<keyword evidence="3" id="KW-1185">Reference proteome</keyword>
<dbReference type="SUPFAM" id="SSF53098">
    <property type="entry name" value="Ribonuclease H-like"/>
    <property type="match status" value="1"/>
</dbReference>